<evidence type="ECO:0000259" key="4">
    <source>
        <dbReference type="Pfam" id="PF00582"/>
    </source>
</evidence>
<dbReference type="GO" id="GO:0005524">
    <property type="term" value="F:ATP binding"/>
    <property type="evidence" value="ECO:0007669"/>
    <property type="project" value="UniProtKB-KW"/>
</dbReference>
<reference evidence="5 6" key="1">
    <citation type="submission" date="2020-08" db="EMBL/GenBank/DDBJ databases">
        <title>Genomic Encyclopedia of Type Strains, Phase IV (KMG-V): Genome sequencing to study the core and pangenomes of soil and plant-associated prokaryotes.</title>
        <authorList>
            <person name="Whitman W."/>
        </authorList>
    </citation>
    <scope>NUCLEOTIDE SEQUENCE [LARGE SCALE GENOMIC DNA]</scope>
    <source>
        <strain evidence="5 6">SEMIA 4064</strain>
    </source>
</reference>
<dbReference type="RefSeq" id="WP_183939393.1">
    <property type="nucleotide sequence ID" value="NZ_JACHBI010000010.1"/>
</dbReference>
<dbReference type="Gene3D" id="3.40.50.620">
    <property type="entry name" value="HUPs"/>
    <property type="match status" value="1"/>
</dbReference>
<comment type="similarity">
    <text evidence="1">Belongs to the universal stress protein A family.</text>
</comment>
<dbReference type="EMBL" id="JACHBI010000010">
    <property type="protein sequence ID" value="MBB5575926.1"/>
    <property type="molecule type" value="Genomic_DNA"/>
</dbReference>
<dbReference type="InterPro" id="IPR006016">
    <property type="entry name" value="UspA"/>
</dbReference>
<proteinExistence type="inferred from homology"/>
<keyword evidence="2" id="KW-0547">Nucleotide-binding</keyword>
<evidence type="ECO:0000256" key="2">
    <source>
        <dbReference type="ARBA" id="ARBA00022741"/>
    </source>
</evidence>
<sequence>MFKHILVPTDGSKLASQAAEQAIALAADMKADITLLAVTEPFHMLAVDSTEYLHQREKHEKTATFKCSAMLAQQKVKADGLGVSCNTLVLGSEDVARTITDTAANLGCDLIAMGSHGRGGITSLLLGSVTSKVLEKSTKPVLVYR</sequence>
<protein>
    <submittedName>
        <fullName evidence="5">Nucleotide-binding universal stress UspA family protein</fullName>
    </submittedName>
</protein>
<comment type="caution">
    <text evidence="5">The sequence shown here is derived from an EMBL/GenBank/DDBJ whole genome shotgun (WGS) entry which is preliminary data.</text>
</comment>
<dbReference type="InterPro" id="IPR006015">
    <property type="entry name" value="Universal_stress_UspA"/>
</dbReference>
<keyword evidence="3" id="KW-0067">ATP-binding</keyword>
<dbReference type="PRINTS" id="PR01438">
    <property type="entry name" value="UNVRSLSTRESS"/>
</dbReference>
<keyword evidence="6" id="KW-1185">Reference proteome</keyword>
<name>A0A7W8XUQ6_9HYPH</name>
<evidence type="ECO:0000256" key="1">
    <source>
        <dbReference type="ARBA" id="ARBA00008791"/>
    </source>
</evidence>
<evidence type="ECO:0000313" key="5">
    <source>
        <dbReference type="EMBL" id="MBB5575926.1"/>
    </source>
</evidence>
<evidence type="ECO:0000313" key="6">
    <source>
        <dbReference type="Proteomes" id="UP000549882"/>
    </source>
</evidence>
<dbReference type="PANTHER" id="PTHR46268:SF27">
    <property type="entry name" value="UNIVERSAL STRESS PROTEIN RV2623"/>
    <property type="match status" value="1"/>
</dbReference>
<dbReference type="CDD" id="cd00293">
    <property type="entry name" value="USP-like"/>
    <property type="match status" value="1"/>
</dbReference>
<organism evidence="5 6">
    <name type="scientific">Rhizobium paranaense</name>
    <dbReference type="NCBI Taxonomy" id="1650438"/>
    <lineage>
        <taxon>Bacteria</taxon>
        <taxon>Pseudomonadati</taxon>
        <taxon>Pseudomonadota</taxon>
        <taxon>Alphaproteobacteria</taxon>
        <taxon>Hyphomicrobiales</taxon>
        <taxon>Rhizobiaceae</taxon>
        <taxon>Rhizobium/Agrobacterium group</taxon>
        <taxon>Rhizobium</taxon>
    </lineage>
</organism>
<gene>
    <name evidence="5" type="ORF">GGD50_004561</name>
</gene>
<dbReference type="AlphaFoldDB" id="A0A7W8XUQ6"/>
<dbReference type="Proteomes" id="UP000549882">
    <property type="component" value="Unassembled WGS sequence"/>
</dbReference>
<accession>A0A7W8XUQ6</accession>
<dbReference type="SUPFAM" id="SSF52402">
    <property type="entry name" value="Adenine nucleotide alpha hydrolases-like"/>
    <property type="match status" value="1"/>
</dbReference>
<dbReference type="InterPro" id="IPR014729">
    <property type="entry name" value="Rossmann-like_a/b/a_fold"/>
</dbReference>
<feature type="domain" description="UspA" evidence="4">
    <location>
        <begin position="1"/>
        <end position="145"/>
    </location>
</feature>
<dbReference type="PANTHER" id="PTHR46268">
    <property type="entry name" value="STRESS RESPONSE PROTEIN NHAX"/>
    <property type="match status" value="1"/>
</dbReference>
<evidence type="ECO:0000256" key="3">
    <source>
        <dbReference type="ARBA" id="ARBA00022840"/>
    </source>
</evidence>
<dbReference type="Pfam" id="PF00582">
    <property type="entry name" value="Usp"/>
    <property type="match status" value="1"/>
</dbReference>